<keyword evidence="2" id="KW-1185">Reference proteome</keyword>
<sequence length="304" mass="32883">MVQQYLNSELDLPSGSASTPDPELNTMRTEPGSGSRRGSERNPGSTNCVWTGHTTWNSLRTQSKAPRRQSPGILNSSGARGPTVHGASLRVPDLRRLSVCCKEMAHGPRALEQMLGRWNETLRLWEAGRAIPLRGKPANPFRCPGWPQDPEHHRRMRSGPSLRSFGSASTAGAVVEALQEWANVNPCTAKLSCAAGEEHVPRGAWERAGRSGRMEDVSEQGAELLTSRDRRAYKRRGGAPKVGQDNVGGQKGPASQRLERGITPATIRALQPFCHQRPSAPELGAALGKTAAVKSRNPAKKSSI</sequence>
<comment type="caution">
    <text evidence="1">The sequence shown here is derived from an EMBL/GenBank/DDBJ whole genome shotgun (WGS) entry which is preliminary data.</text>
</comment>
<reference evidence="1" key="2">
    <citation type="journal article" date="2022" name="New Phytol.">
        <title>Evolutionary transition to the ectomycorrhizal habit in the genomes of a hyperdiverse lineage of mushroom-forming fungi.</title>
        <authorList>
            <person name="Looney B."/>
            <person name="Miyauchi S."/>
            <person name="Morin E."/>
            <person name="Drula E."/>
            <person name="Courty P.E."/>
            <person name="Kohler A."/>
            <person name="Kuo A."/>
            <person name="LaButti K."/>
            <person name="Pangilinan J."/>
            <person name="Lipzen A."/>
            <person name="Riley R."/>
            <person name="Andreopoulos W."/>
            <person name="He G."/>
            <person name="Johnson J."/>
            <person name="Nolan M."/>
            <person name="Tritt A."/>
            <person name="Barry K.W."/>
            <person name="Grigoriev I.V."/>
            <person name="Nagy L.G."/>
            <person name="Hibbett D."/>
            <person name="Henrissat B."/>
            <person name="Matheny P.B."/>
            <person name="Labbe J."/>
            <person name="Martin F.M."/>
        </authorList>
    </citation>
    <scope>NUCLEOTIDE SEQUENCE</scope>
    <source>
        <strain evidence="1">FP105234-sp</strain>
    </source>
</reference>
<name>A0ACB8RFL5_9AGAM</name>
<accession>A0ACB8RFL5</accession>
<organism evidence="1 2">
    <name type="scientific">Auriscalpium vulgare</name>
    <dbReference type="NCBI Taxonomy" id="40419"/>
    <lineage>
        <taxon>Eukaryota</taxon>
        <taxon>Fungi</taxon>
        <taxon>Dikarya</taxon>
        <taxon>Basidiomycota</taxon>
        <taxon>Agaricomycotina</taxon>
        <taxon>Agaricomycetes</taxon>
        <taxon>Russulales</taxon>
        <taxon>Auriscalpiaceae</taxon>
        <taxon>Auriscalpium</taxon>
    </lineage>
</organism>
<dbReference type="Proteomes" id="UP000814033">
    <property type="component" value="Unassembled WGS sequence"/>
</dbReference>
<proteinExistence type="predicted"/>
<reference evidence="1" key="1">
    <citation type="submission" date="2021-02" db="EMBL/GenBank/DDBJ databases">
        <authorList>
            <consortium name="DOE Joint Genome Institute"/>
            <person name="Ahrendt S."/>
            <person name="Looney B.P."/>
            <person name="Miyauchi S."/>
            <person name="Morin E."/>
            <person name="Drula E."/>
            <person name="Courty P.E."/>
            <person name="Chicoki N."/>
            <person name="Fauchery L."/>
            <person name="Kohler A."/>
            <person name="Kuo A."/>
            <person name="Labutti K."/>
            <person name="Pangilinan J."/>
            <person name="Lipzen A."/>
            <person name="Riley R."/>
            <person name="Andreopoulos W."/>
            <person name="He G."/>
            <person name="Johnson J."/>
            <person name="Barry K.W."/>
            <person name="Grigoriev I.V."/>
            <person name="Nagy L."/>
            <person name="Hibbett D."/>
            <person name="Henrissat B."/>
            <person name="Matheny P.B."/>
            <person name="Labbe J."/>
            <person name="Martin F."/>
        </authorList>
    </citation>
    <scope>NUCLEOTIDE SEQUENCE</scope>
    <source>
        <strain evidence="1">FP105234-sp</strain>
    </source>
</reference>
<evidence type="ECO:0000313" key="1">
    <source>
        <dbReference type="EMBL" id="KAI0042413.1"/>
    </source>
</evidence>
<gene>
    <name evidence="1" type="ORF">FA95DRAFT_1575756</name>
</gene>
<evidence type="ECO:0000313" key="2">
    <source>
        <dbReference type="Proteomes" id="UP000814033"/>
    </source>
</evidence>
<dbReference type="EMBL" id="MU276067">
    <property type="protein sequence ID" value="KAI0042413.1"/>
    <property type="molecule type" value="Genomic_DNA"/>
</dbReference>
<protein>
    <submittedName>
        <fullName evidence="1">Uncharacterized protein</fullName>
    </submittedName>
</protein>